<sequence length="322" mass="38618">MKTIYDARCVRDLYTIIRKHYDFAIRDFKITNAPLSIFQPFRRDLQESSNGYLNFAFAYKYADQCRHCYHLTCVGIEINMYILTDKKITPKMKKQFFQNLYRVSLLCKLYGISKQFNFYIIMNPLKRCMPAKKGDLIDVVNVNGGYTYIHKNNIYIIREEDYEKVIIHELLHHNTITHHKDWDETNIKRLREHFKIHSDMLLLPNEAIIETIACILNTIFYTIETATGLNENLKRDQAHSLCLAKKLIDKQGDGLWNEKTHSFCYIVFKTILYVYCNKFLQIYKYRNDTEITDFILRYSPKIYRRVRRMKRESQVALKQTVY</sequence>
<dbReference type="AlphaFoldDB" id="A0A6C0LI05"/>
<organism evidence="1">
    <name type="scientific">viral metagenome</name>
    <dbReference type="NCBI Taxonomy" id="1070528"/>
    <lineage>
        <taxon>unclassified sequences</taxon>
        <taxon>metagenomes</taxon>
        <taxon>organismal metagenomes</taxon>
    </lineage>
</organism>
<evidence type="ECO:0000313" key="1">
    <source>
        <dbReference type="EMBL" id="QHU29174.1"/>
    </source>
</evidence>
<name>A0A6C0LI05_9ZZZZ</name>
<dbReference type="EMBL" id="MN740482">
    <property type="protein sequence ID" value="QHU29174.1"/>
    <property type="molecule type" value="Genomic_DNA"/>
</dbReference>
<reference evidence="1" key="1">
    <citation type="journal article" date="2020" name="Nature">
        <title>Giant virus diversity and host interactions through global metagenomics.</title>
        <authorList>
            <person name="Schulz F."/>
            <person name="Roux S."/>
            <person name="Paez-Espino D."/>
            <person name="Jungbluth S."/>
            <person name="Walsh D.A."/>
            <person name="Denef V.J."/>
            <person name="McMahon K.D."/>
            <person name="Konstantinidis K.T."/>
            <person name="Eloe-Fadrosh E.A."/>
            <person name="Kyrpides N.C."/>
            <person name="Woyke T."/>
        </authorList>
    </citation>
    <scope>NUCLEOTIDE SEQUENCE</scope>
    <source>
        <strain evidence="1">GVMAG-M-3300027804-47</strain>
    </source>
</reference>
<protein>
    <submittedName>
        <fullName evidence="1">Uncharacterized protein</fullName>
    </submittedName>
</protein>
<accession>A0A6C0LI05</accession>
<proteinExistence type="predicted"/>